<organism evidence="1 2">
    <name type="scientific">Spiromyces aspiralis</name>
    <dbReference type="NCBI Taxonomy" id="68401"/>
    <lineage>
        <taxon>Eukaryota</taxon>
        <taxon>Fungi</taxon>
        <taxon>Fungi incertae sedis</taxon>
        <taxon>Zoopagomycota</taxon>
        <taxon>Kickxellomycotina</taxon>
        <taxon>Kickxellomycetes</taxon>
        <taxon>Kickxellales</taxon>
        <taxon>Kickxellaceae</taxon>
        <taxon>Spiromyces</taxon>
    </lineage>
</organism>
<evidence type="ECO:0000313" key="1">
    <source>
        <dbReference type="EMBL" id="KAJ1669719.1"/>
    </source>
</evidence>
<keyword evidence="2" id="KW-1185">Reference proteome</keyword>
<comment type="caution">
    <text evidence="1">The sequence shown here is derived from an EMBL/GenBank/DDBJ whole genome shotgun (WGS) entry which is preliminary data.</text>
</comment>
<dbReference type="EMBL" id="JAMZIH010009715">
    <property type="protein sequence ID" value="KAJ1669719.1"/>
    <property type="molecule type" value="Genomic_DNA"/>
</dbReference>
<accession>A0ACC1H820</accession>
<evidence type="ECO:0000313" key="2">
    <source>
        <dbReference type="Proteomes" id="UP001145114"/>
    </source>
</evidence>
<gene>
    <name evidence="1" type="ORF">EV182_008633</name>
</gene>
<feature type="non-terminal residue" evidence="1">
    <location>
        <position position="1"/>
    </location>
</feature>
<reference evidence="1" key="1">
    <citation type="submission" date="2022-06" db="EMBL/GenBank/DDBJ databases">
        <title>Phylogenomic reconstructions and comparative analyses of Kickxellomycotina fungi.</title>
        <authorList>
            <person name="Reynolds N.K."/>
            <person name="Stajich J.E."/>
            <person name="Barry K."/>
            <person name="Grigoriev I.V."/>
            <person name="Crous P."/>
            <person name="Smith M.E."/>
        </authorList>
    </citation>
    <scope>NUCLEOTIDE SEQUENCE</scope>
    <source>
        <strain evidence="1">RSA 2271</strain>
    </source>
</reference>
<dbReference type="Proteomes" id="UP001145114">
    <property type="component" value="Unassembled WGS sequence"/>
</dbReference>
<proteinExistence type="predicted"/>
<name>A0ACC1H820_9FUNG</name>
<protein>
    <submittedName>
        <fullName evidence="1">Uncharacterized protein</fullName>
    </submittedName>
</protein>
<sequence length="196" mass="21617">ASIKGILHAINGKEHHEASSSRIGGGAQAYDYSFTLSDVRRWYDHIITEISYWCESQDDFTLMAHPVVNALKSGKFAKTRSKARYESDGDYHRALGSRRTYVGEPKTKNKTCITPFISSVAQGLFSPSLLNISHYDNTPISVVKLCPDNSATVAIKSDGESGAVSIIKEVVIHSSEELGRWKKRLVDTASHLSSKD</sequence>
<feature type="non-terminal residue" evidence="1">
    <location>
        <position position="196"/>
    </location>
</feature>